<organism evidence="1 2">
    <name type="scientific">Brachionus plicatilis</name>
    <name type="common">Marine rotifer</name>
    <name type="synonym">Brachionus muelleri</name>
    <dbReference type="NCBI Taxonomy" id="10195"/>
    <lineage>
        <taxon>Eukaryota</taxon>
        <taxon>Metazoa</taxon>
        <taxon>Spiralia</taxon>
        <taxon>Gnathifera</taxon>
        <taxon>Rotifera</taxon>
        <taxon>Eurotatoria</taxon>
        <taxon>Monogononta</taxon>
        <taxon>Pseudotrocha</taxon>
        <taxon>Ploima</taxon>
        <taxon>Brachionidae</taxon>
        <taxon>Brachionus</taxon>
    </lineage>
</organism>
<dbReference type="Proteomes" id="UP000276133">
    <property type="component" value="Unassembled WGS sequence"/>
</dbReference>
<evidence type="ECO:0000313" key="1">
    <source>
        <dbReference type="EMBL" id="RNA31752.1"/>
    </source>
</evidence>
<name>A0A3M7S7L5_BRAPC</name>
<reference evidence="1 2" key="1">
    <citation type="journal article" date="2018" name="Sci. Rep.">
        <title>Genomic signatures of local adaptation to the degree of environmental predictability in rotifers.</title>
        <authorList>
            <person name="Franch-Gras L."/>
            <person name="Hahn C."/>
            <person name="Garcia-Roger E.M."/>
            <person name="Carmona M.J."/>
            <person name="Serra M."/>
            <person name="Gomez A."/>
        </authorList>
    </citation>
    <scope>NUCLEOTIDE SEQUENCE [LARGE SCALE GENOMIC DNA]</scope>
    <source>
        <strain evidence="1">HYR1</strain>
    </source>
</reference>
<dbReference type="AlphaFoldDB" id="A0A3M7S7L5"/>
<gene>
    <name evidence="1" type="ORF">BpHYR1_001112</name>
</gene>
<comment type="caution">
    <text evidence="1">The sequence shown here is derived from an EMBL/GenBank/DDBJ whole genome shotgun (WGS) entry which is preliminary data.</text>
</comment>
<evidence type="ECO:0000313" key="2">
    <source>
        <dbReference type="Proteomes" id="UP000276133"/>
    </source>
</evidence>
<sequence>MHRTIILSKQAEKRALLVYLYWLKTGSNQESIAAFLQLKSRKEIHRYINQCVYSLQKVLVPDYLGNQTRDFLLDQELTAIAKKFNI</sequence>
<dbReference type="EMBL" id="REGN01001902">
    <property type="protein sequence ID" value="RNA31752.1"/>
    <property type="molecule type" value="Genomic_DNA"/>
</dbReference>
<proteinExistence type="predicted"/>
<protein>
    <submittedName>
        <fullName evidence="1">Uncharacterized protein</fullName>
    </submittedName>
</protein>
<accession>A0A3M7S7L5</accession>
<keyword evidence="2" id="KW-1185">Reference proteome</keyword>